<protein>
    <submittedName>
        <fullName evidence="1">Uncharacterized protein</fullName>
    </submittedName>
</protein>
<organism evidence="1 2">
    <name type="scientific">Roseibium album</name>
    <dbReference type="NCBI Taxonomy" id="311410"/>
    <lineage>
        <taxon>Bacteria</taxon>
        <taxon>Pseudomonadati</taxon>
        <taxon>Pseudomonadota</taxon>
        <taxon>Alphaproteobacteria</taxon>
        <taxon>Hyphomicrobiales</taxon>
        <taxon>Stappiaceae</taxon>
        <taxon>Roseibium</taxon>
    </lineage>
</organism>
<evidence type="ECO:0000313" key="1">
    <source>
        <dbReference type="EMBL" id="CTQ77861.1"/>
    </source>
</evidence>
<evidence type="ECO:0000313" key="2">
    <source>
        <dbReference type="Proteomes" id="UP000049983"/>
    </source>
</evidence>
<gene>
    <name evidence="1" type="ORF">LA5096_05320</name>
</gene>
<proteinExistence type="predicted"/>
<reference evidence="2" key="1">
    <citation type="submission" date="2015-07" db="EMBL/GenBank/DDBJ databases">
        <authorList>
            <person name="Rodrigo-Torres Lidia"/>
            <person name="Arahal R.David."/>
        </authorList>
    </citation>
    <scope>NUCLEOTIDE SEQUENCE [LARGE SCALE GENOMIC DNA]</scope>
    <source>
        <strain evidence="2">CECT 5096</strain>
    </source>
</reference>
<dbReference type="Proteomes" id="UP000049983">
    <property type="component" value="Unassembled WGS sequence"/>
</dbReference>
<name>A0A0M7B079_9HYPH</name>
<keyword evidence="2" id="KW-1185">Reference proteome</keyword>
<dbReference type="EMBL" id="CXWC01000014">
    <property type="protein sequence ID" value="CTQ77861.1"/>
    <property type="molecule type" value="Genomic_DNA"/>
</dbReference>
<sequence length="46" mass="5217">MEGSQRSDSFLIGALQNLFAVPALRRDLNTQELDIRQIEATQKGER</sequence>
<accession>A0A0M7B079</accession>
<dbReference type="AlphaFoldDB" id="A0A0M7B079"/>